<dbReference type="AlphaFoldDB" id="A0AAE4AQ96"/>
<name>A0AAE4AQ96_9BACT</name>
<gene>
    <name evidence="2" type="ORF">J3R75_002970</name>
</gene>
<accession>A0AAE4AQ96</accession>
<evidence type="ECO:0000313" key="3">
    <source>
        <dbReference type="Proteomes" id="UP001238163"/>
    </source>
</evidence>
<evidence type="ECO:0000313" key="2">
    <source>
        <dbReference type="EMBL" id="MDQ0290863.1"/>
    </source>
</evidence>
<keyword evidence="3" id="KW-1185">Reference proteome</keyword>
<comment type="caution">
    <text evidence="2">The sequence shown here is derived from an EMBL/GenBank/DDBJ whole genome shotgun (WGS) entry which is preliminary data.</text>
</comment>
<dbReference type="Proteomes" id="UP001238163">
    <property type="component" value="Unassembled WGS sequence"/>
</dbReference>
<evidence type="ECO:0000256" key="1">
    <source>
        <dbReference type="SAM" id="MobiDB-lite"/>
    </source>
</evidence>
<protein>
    <submittedName>
        <fullName evidence="2">Uncharacterized protein</fullName>
    </submittedName>
</protein>
<organism evidence="2 3">
    <name type="scientific">Oligosphaera ethanolica</name>
    <dbReference type="NCBI Taxonomy" id="760260"/>
    <lineage>
        <taxon>Bacteria</taxon>
        <taxon>Pseudomonadati</taxon>
        <taxon>Lentisphaerota</taxon>
        <taxon>Oligosphaeria</taxon>
        <taxon>Oligosphaerales</taxon>
        <taxon>Oligosphaeraceae</taxon>
        <taxon>Oligosphaera</taxon>
    </lineage>
</organism>
<feature type="compositionally biased region" description="Polar residues" evidence="1">
    <location>
        <begin position="30"/>
        <end position="39"/>
    </location>
</feature>
<reference evidence="2" key="1">
    <citation type="submission" date="2023-07" db="EMBL/GenBank/DDBJ databases">
        <title>Genomic Encyclopedia of Type Strains, Phase IV (KMG-IV): sequencing the most valuable type-strain genomes for metagenomic binning, comparative biology and taxonomic classification.</title>
        <authorList>
            <person name="Goeker M."/>
        </authorList>
    </citation>
    <scope>NUCLEOTIDE SEQUENCE</scope>
    <source>
        <strain evidence="2">DSM 24202</strain>
    </source>
</reference>
<feature type="region of interest" description="Disordered" evidence="1">
    <location>
        <begin position="1"/>
        <end position="39"/>
    </location>
</feature>
<dbReference type="EMBL" id="JAUSVL010000001">
    <property type="protein sequence ID" value="MDQ0290863.1"/>
    <property type="molecule type" value="Genomic_DNA"/>
</dbReference>
<sequence length="39" mass="4054">MSAATTAHSPLLPRPVACNRKQTGPRHFSLTATGTAPAH</sequence>
<proteinExistence type="predicted"/>